<evidence type="ECO:0000313" key="4">
    <source>
        <dbReference type="EMBL" id="KAJ8430223.1"/>
    </source>
</evidence>
<dbReference type="InterPro" id="IPR036236">
    <property type="entry name" value="Znf_C2H2_sf"/>
</dbReference>
<evidence type="ECO:0000313" key="5">
    <source>
        <dbReference type="Proteomes" id="UP001153076"/>
    </source>
</evidence>
<gene>
    <name evidence="4" type="ORF">Cgig2_009401</name>
</gene>
<feature type="region of interest" description="Disordered" evidence="2">
    <location>
        <begin position="343"/>
        <end position="368"/>
    </location>
</feature>
<dbReference type="SUPFAM" id="SSF57667">
    <property type="entry name" value="beta-beta-alpha zinc fingers"/>
    <property type="match status" value="1"/>
</dbReference>
<keyword evidence="1" id="KW-0862">Zinc</keyword>
<reference evidence="4" key="1">
    <citation type="submission" date="2022-04" db="EMBL/GenBank/DDBJ databases">
        <title>Carnegiea gigantea Genome sequencing and assembly v2.</title>
        <authorList>
            <person name="Copetti D."/>
            <person name="Sanderson M.J."/>
            <person name="Burquez A."/>
            <person name="Wojciechowski M.F."/>
        </authorList>
    </citation>
    <scope>NUCLEOTIDE SEQUENCE</scope>
    <source>
        <strain evidence="4">SGP5-SGP5p</strain>
        <tissue evidence="4">Aerial part</tissue>
    </source>
</reference>
<dbReference type="PROSITE" id="PS50157">
    <property type="entry name" value="ZINC_FINGER_C2H2_2"/>
    <property type="match status" value="3"/>
</dbReference>
<protein>
    <recommendedName>
        <fullName evidence="3">C2H2-type domain-containing protein</fullName>
    </recommendedName>
</protein>
<dbReference type="EMBL" id="JAKOGI010000815">
    <property type="protein sequence ID" value="KAJ8430223.1"/>
    <property type="molecule type" value="Genomic_DNA"/>
</dbReference>
<dbReference type="AlphaFoldDB" id="A0A9Q1JSG0"/>
<evidence type="ECO:0000256" key="1">
    <source>
        <dbReference type="PROSITE-ProRule" id="PRU00042"/>
    </source>
</evidence>
<dbReference type="Gene3D" id="3.30.160.60">
    <property type="entry name" value="Classic Zinc Finger"/>
    <property type="match status" value="2"/>
</dbReference>
<feature type="domain" description="C2H2-type" evidence="3">
    <location>
        <begin position="321"/>
        <end position="348"/>
    </location>
</feature>
<feature type="region of interest" description="Disordered" evidence="2">
    <location>
        <begin position="407"/>
        <end position="470"/>
    </location>
</feature>
<comment type="caution">
    <text evidence="4">The sequence shown here is derived from an EMBL/GenBank/DDBJ whole genome shotgun (WGS) entry which is preliminary data.</text>
</comment>
<name>A0A9Q1JSG0_9CARY</name>
<proteinExistence type="predicted"/>
<dbReference type="PANTHER" id="PTHR46869">
    <property type="entry name" value="C2H2-LIKE ZINC FINGER PROTEIN"/>
    <property type="match status" value="1"/>
</dbReference>
<feature type="domain" description="C2H2-type" evidence="3">
    <location>
        <begin position="392"/>
        <end position="414"/>
    </location>
</feature>
<dbReference type="SMART" id="SM00355">
    <property type="entry name" value="ZnF_C2H2"/>
    <property type="match status" value="4"/>
</dbReference>
<feature type="compositionally biased region" description="Basic and acidic residues" evidence="2">
    <location>
        <begin position="300"/>
        <end position="316"/>
    </location>
</feature>
<dbReference type="InterPro" id="IPR013087">
    <property type="entry name" value="Znf_C2H2_type"/>
</dbReference>
<feature type="region of interest" description="Disordered" evidence="2">
    <location>
        <begin position="76"/>
        <end position="111"/>
    </location>
</feature>
<feature type="compositionally biased region" description="Basic and acidic residues" evidence="2">
    <location>
        <begin position="76"/>
        <end position="100"/>
    </location>
</feature>
<feature type="compositionally biased region" description="Low complexity" evidence="2">
    <location>
        <begin position="36"/>
        <end position="51"/>
    </location>
</feature>
<dbReference type="GO" id="GO:0008270">
    <property type="term" value="F:zinc ion binding"/>
    <property type="evidence" value="ECO:0007669"/>
    <property type="project" value="UniProtKB-KW"/>
</dbReference>
<dbReference type="PROSITE" id="PS00028">
    <property type="entry name" value="ZINC_FINGER_C2H2_1"/>
    <property type="match status" value="3"/>
</dbReference>
<keyword evidence="1" id="KW-0863">Zinc-finger</keyword>
<keyword evidence="1" id="KW-0479">Metal-binding</keyword>
<dbReference type="PANTHER" id="PTHR46869:SF1">
    <property type="entry name" value="C2H2-LIKE ZINC FINGER PROTEIN"/>
    <property type="match status" value="1"/>
</dbReference>
<organism evidence="4 5">
    <name type="scientific">Carnegiea gigantea</name>
    <dbReference type="NCBI Taxonomy" id="171969"/>
    <lineage>
        <taxon>Eukaryota</taxon>
        <taxon>Viridiplantae</taxon>
        <taxon>Streptophyta</taxon>
        <taxon>Embryophyta</taxon>
        <taxon>Tracheophyta</taxon>
        <taxon>Spermatophyta</taxon>
        <taxon>Magnoliopsida</taxon>
        <taxon>eudicotyledons</taxon>
        <taxon>Gunneridae</taxon>
        <taxon>Pentapetalae</taxon>
        <taxon>Caryophyllales</taxon>
        <taxon>Cactineae</taxon>
        <taxon>Cactaceae</taxon>
        <taxon>Cactoideae</taxon>
        <taxon>Echinocereeae</taxon>
        <taxon>Carnegiea</taxon>
    </lineage>
</organism>
<evidence type="ECO:0000259" key="3">
    <source>
        <dbReference type="PROSITE" id="PS50157"/>
    </source>
</evidence>
<feature type="domain" description="C2H2-type" evidence="3">
    <location>
        <begin position="53"/>
        <end position="80"/>
    </location>
</feature>
<keyword evidence="5" id="KW-1185">Reference proteome</keyword>
<evidence type="ECO:0000256" key="2">
    <source>
        <dbReference type="SAM" id="MobiDB-lite"/>
    </source>
</evidence>
<dbReference type="OrthoDB" id="9451254at2759"/>
<feature type="region of interest" description="Disordered" evidence="2">
    <location>
        <begin position="294"/>
        <end position="316"/>
    </location>
</feature>
<dbReference type="Pfam" id="PF13912">
    <property type="entry name" value="zf-C2H2_6"/>
    <property type="match status" value="4"/>
</dbReference>
<feature type="compositionally biased region" description="Polar residues" evidence="2">
    <location>
        <begin position="349"/>
        <end position="368"/>
    </location>
</feature>
<dbReference type="Proteomes" id="UP001153076">
    <property type="component" value="Unassembled WGS sequence"/>
</dbReference>
<feature type="compositionally biased region" description="Gly residues" evidence="2">
    <location>
        <begin position="417"/>
        <end position="428"/>
    </location>
</feature>
<sequence>MEDERDRQGFKHVCKLCNKRYPSGKSLGGHMSNKLQQQQQQQQQNQQQQQQERICKQCGKGFQSLKALCGHMSSHSEKDRNFKVEDDHSWSSESHSDDHNPNYNFDSDLSSKRLTRSSMSKYRKSPFNCGGGSSSNNSEIDQLEQEEVAMCLMMLSRDSSAHKSCFNLVAAESSDNNSVILEGGSSSNHGVGIAKRKDPNLRSDYDKIKQDLVVGGDKKINMAQEMDNSDSGYFENGAKELESDDSNDGFLRNYYNNYGLNKPKVDCGSGLVNSYDHDYYKKRVRDVANVGFNSPESEENYSKKIKQDHFDSNDPQKKSRLECLVCNKTFETHQALGSHIASHRKNGENGFSTSNTKPPQFSSPKNVATTTSKAMLTNYAKKGSGSKKIKGHKCPYCPKVFKSGQALGGHKRSHMMGSGGGGGGGSGSGQLPSSPALPPEPEAKQPMIDLNLPAPVEEEAGGSSHFEASW</sequence>
<accession>A0A9Q1JSG0</accession>
<feature type="region of interest" description="Disordered" evidence="2">
    <location>
        <begin position="24"/>
        <end position="53"/>
    </location>
</feature>